<dbReference type="InterPro" id="IPR032687">
    <property type="entry name" value="AraC-type_N"/>
</dbReference>
<accession>A0A7T4QY49</accession>
<evidence type="ECO:0000313" key="6">
    <source>
        <dbReference type="Proteomes" id="UP000596063"/>
    </source>
</evidence>
<dbReference type="Proteomes" id="UP000596063">
    <property type="component" value="Chromosome"/>
</dbReference>
<dbReference type="EMBL" id="CP066167">
    <property type="protein sequence ID" value="QQD16935.1"/>
    <property type="molecule type" value="Genomic_DNA"/>
</dbReference>
<dbReference type="GO" id="GO:0000976">
    <property type="term" value="F:transcription cis-regulatory region binding"/>
    <property type="evidence" value="ECO:0007669"/>
    <property type="project" value="TreeGrafter"/>
</dbReference>
<dbReference type="SMART" id="SM00342">
    <property type="entry name" value="HTH_ARAC"/>
    <property type="match status" value="1"/>
</dbReference>
<evidence type="ECO:0000256" key="3">
    <source>
        <dbReference type="ARBA" id="ARBA00023163"/>
    </source>
</evidence>
<dbReference type="PROSITE" id="PS01124">
    <property type="entry name" value="HTH_ARAC_FAMILY_2"/>
    <property type="match status" value="1"/>
</dbReference>
<keyword evidence="6" id="KW-1185">Reference proteome</keyword>
<keyword evidence="3" id="KW-0804">Transcription</keyword>
<dbReference type="KEGG" id="snan:I6N98_11130"/>
<dbReference type="InterPro" id="IPR009057">
    <property type="entry name" value="Homeodomain-like_sf"/>
</dbReference>
<proteinExistence type="predicted"/>
<keyword evidence="1" id="KW-0805">Transcription regulation</keyword>
<organism evidence="5 6">
    <name type="scientific">Spongiibacter nanhainus</name>
    <dbReference type="NCBI Taxonomy" id="2794344"/>
    <lineage>
        <taxon>Bacteria</taxon>
        <taxon>Pseudomonadati</taxon>
        <taxon>Pseudomonadota</taxon>
        <taxon>Gammaproteobacteria</taxon>
        <taxon>Cellvibrionales</taxon>
        <taxon>Spongiibacteraceae</taxon>
        <taxon>Spongiibacter</taxon>
    </lineage>
</organism>
<name>A0A7T4QY49_9GAMM</name>
<dbReference type="GO" id="GO:0005829">
    <property type="term" value="C:cytosol"/>
    <property type="evidence" value="ECO:0007669"/>
    <property type="project" value="TreeGrafter"/>
</dbReference>
<dbReference type="RefSeq" id="WP_198568437.1">
    <property type="nucleotide sequence ID" value="NZ_CP066167.1"/>
</dbReference>
<sequence>MEAVPTRYAKSLLSLATERGYDHNGILKSAGISFNPFNPRGADYQASISAMQYTRLYQQVLSLLQDQAFGLMLGHSVSPGAFRMMCYCLLGCENLGKAIRRACEFFRIFFNSDAHIHLDTRKDNAIVGYGSVKKGFAGDKVDLADVYGLCIWHRFFCWLVGGSIDLKEVRFAGQAPEGRGRIAKYQALFDCPVYFGQLRDEFVFENRYLSYPLVQNERSLKEFLRAAPYPLMVMQHNRDDGSIVARVRAMIGQDFSQGFPSFERITESLNMSAPTLRRRLKKEGTTFQQLKDECRRDAAVAYLSNSELSINAIAALMGFTDPSAFHRCFKKWTGMTPGEYRQQERDAGEGAQ</sequence>
<dbReference type="AlphaFoldDB" id="A0A7T4QY49"/>
<dbReference type="Gene3D" id="1.10.10.60">
    <property type="entry name" value="Homeodomain-like"/>
    <property type="match status" value="1"/>
</dbReference>
<dbReference type="PANTHER" id="PTHR47894">
    <property type="entry name" value="HTH-TYPE TRANSCRIPTIONAL REGULATOR GADX"/>
    <property type="match status" value="1"/>
</dbReference>
<evidence type="ECO:0000256" key="2">
    <source>
        <dbReference type="ARBA" id="ARBA00023125"/>
    </source>
</evidence>
<evidence type="ECO:0000256" key="1">
    <source>
        <dbReference type="ARBA" id="ARBA00023015"/>
    </source>
</evidence>
<dbReference type="SUPFAM" id="SSF46689">
    <property type="entry name" value="Homeodomain-like"/>
    <property type="match status" value="1"/>
</dbReference>
<feature type="domain" description="HTH araC/xylS-type" evidence="4">
    <location>
        <begin position="245"/>
        <end position="343"/>
    </location>
</feature>
<dbReference type="InterPro" id="IPR020449">
    <property type="entry name" value="Tscrpt_reg_AraC-type_HTH"/>
</dbReference>
<dbReference type="PANTHER" id="PTHR47894:SF1">
    <property type="entry name" value="HTH-TYPE TRANSCRIPTIONAL REGULATOR VQSM"/>
    <property type="match status" value="1"/>
</dbReference>
<evidence type="ECO:0000313" key="5">
    <source>
        <dbReference type="EMBL" id="QQD16935.1"/>
    </source>
</evidence>
<dbReference type="PRINTS" id="PR00032">
    <property type="entry name" value="HTHARAC"/>
</dbReference>
<keyword evidence="2" id="KW-0238">DNA-binding</keyword>
<dbReference type="Pfam" id="PF12625">
    <property type="entry name" value="Arabinose_bd"/>
    <property type="match status" value="1"/>
</dbReference>
<protein>
    <submittedName>
        <fullName evidence="5">AraC family transcriptional regulator</fullName>
    </submittedName>
</protein>
<dbReference type="GO" id="GO:0003700">
    <property type="term" value="F:DNA-binding transcription factor activity"/>
    <property type="evidence" value="ECO:0007669"/>
    <property type="project" value="InterPro"/>
</dbReference>
<dbReference type="InterPro" id="IPR018060">
    <property type="entry name" value="HTH_AraC"/>
</dbReference>
<dbReference type="Pfam" id="PF12833">
    <property type="entry name" value="HTH_18"/>
    <property type="match status" value="1"/>
</dbReference>
<gene>
    <name evidence="5" type="ORF">I6N98_11130</name>
</gene>
<reference evidence="5 6" key="1">
    <citation type="submission" date="2020-12" db="EMBL/GenBank/DDBJ databases">
        <authorList>
            <person name="Shan Y."/>
        </authorList>
    </citation>
    <scope>NUCLEOTIDE SEQUENCE [LARGE SCALE GENOMIC DNA]</scope>
    <source>
        <strain evidence="6">csc3.9</strain>
    </source>
</reference>
<evidence type="ECO:0000259" key="4">
    <source>
        <dbReference type="PROSITE" id="PS01124"/>
    </source>
</evidence>